<keyword evidence="2" id="KW-0812">Transmembrane</keyword>
<dbReference type="InterPro" id="IPR007497">
    <property type="entry name" value="SIMPL/DUF541"/>
</dbReference>
<feature type="transmembrane region" description="Helical" evidence="2">
    <location>
        <begin position="22"/>
        <end position="43"/>
    </location>
</feature>
<keyword evidence="2" id="KW-1133">Transmembrane helix</keyword>
<keyword evidence="1" id="KW-0175">Coiled coil</keyword>
<dbReference type="Proteomes" id="UP000177346">
    <property type="component" value="Unassembled WGS sequence"/>
</dbReference>
<evidence type="ECO:0000256" key="2">
    <source>
        <dbReference type="SAM" id="Phobius"/>
    </source>
</evidence>
<dbReference type="InterPro" id="IPR052022">
    <property type="entry name" value="26kDa_periplasmic_antigen"/>
</dbReference>
<evidence type="ECO:0000313" key="4">
    <source>
        <dbReference type="Proteomes" id="UP000177346"/>
    </source>
</evidence>
<evidence type="ECO:0008006" key="5">
    <source>
        <dbReference type="Google" id="ProtNLM"/>
    </source>
</evidence>
<accession>A0A1F5XF67</accession>
<proteinExistence type="predicted"/>
<organism evidence="3 4">
    <name type="scientific">Candidatus Giovannonibacteria bacterium RIFCSPLOWO2_01_FULL_46_32</name>
    <dbReference type="NCBI Taxonomy" id="1798353"/>
    <lineage>
        <taxon>Bacteria</taxon>
        <taxon>Candidatus Giovannoniibacteriota</taxon>
    </lineage>
</organism>
<feature type="coiled-coil region" evidence="1">
    <location>
        <begin position="77"/>
        <end position="104"/>
    </location>
</feature>
<dbReference type="Gene3D" id="3.30.70.2970">
    <property type="entry name" value="Protein of unknown function (DUF541), domain 2"/>
    <property type="match status" value="1"/>
</dbReference>
<gene>
    <name evidence="3" type="ORF">A3B19_00540</name>
</gene>
<dbReference type="EMBL" id="MFIF01000017">
    <property type="protein sequence ID" value="OGF86568.1"/>
    <property type="molecule type" value="Genomic_DNA"/>
</dbReference>
<reference evidence="3 4" key="1">
    <citation type="journal article" date="2016" name="Nat. Commun.">
        <title>Thousands of microbial genomes shed light on interconnected biogeochemical processes in an aquifer system.</title>
        <authorList>
            <person name="Anantharaman K."/>
            <person name="Brown C.T."/>
            <person name="Hug L.A."/>
            <person name="Sharon I."/>
            <person name="Castelle C.J."/>
            <person name="Probst A.J."/>
            <person name="Thomas B.C."/>
            <person name="Singh A."/>
            <person name="Wilkins M.J."/>
            <person name="Karaoz U."/>
            <person name="Brodie E.L."/>
            <person name="Williams K.H."/>
            <person name="Hubbard S.S."/>
            <person name="Banfield J.F."/>
        </authorList>
    </citation>
    <scope>NUCLEOTIDE SEQUENCE [LARGE SCALE GENOMIC DNA]</scope>
</reference>
<evidence type="ECO:0000256" key="1">
    <source>
        <dbReference type="SAM" id="Coils"/>
    </source>
</evidence>
<keyword evidence="2" id="KW-0472">Membrane</keyword>
<dbReference type="GO" id="GO:0006974">
    <property type="term" value="P:DNA damage response"/>
    <property type="evidence" value="ECO:0007669"/>
    <property type="project" value="TreeGrafter"/>
</dbReference>
<dbReference type="Gene3D" id="3.30.110.170">
    <property type="entry name" value="Protein of unknown function (DUF541), domain 1"/>
    <property type="match status" value="1"/>
</dbReference>
<dbReference type="PANTHER" id="PTHR34387:SF2">
    <property type="entry name" value="SLR1258 PROTEIN"/>
    <property type="match status" value="1"/>
</dbReference>
<comment type="caution">
    <text evidence="3">The sequence shown here is derived from an EMBL/GenBank/DDBJ whole genome shotgun (WGS) entry which is preliminary data.</text>
</comment>
<dbReference type="PANTHER" id="PTHR34387">
    <property type="entry name" value="SLR1258 PROTEIN"/>
    <property type="match status" value="1"/>
</dbReference>
<name>A0A1F5XF67_9BACT</name>
<evidence type="ECO:0000313" key="3">
    <source>
        <dbReference type="EMBL" id="OGF86568.1"/>
    </source>
</evidence>
<protein>
    <recommendedName>
        <fullName evidence="5">26 kDa periplasmic immunogenic protein</fullName>
    </recommendedName>
</protein>
<sequence length="277" mass="30519">MEQETKNVRMSLEPNPQGPIKYFMYLVLLSLFVFLGVSAKNALERGGRDPLERNTISVAGEAKRFTKPDVAIASFTVHKENASLKAAQDEVSTLTNRVVEYLKQEGVAEKDIKSTSFNIYPQEKDDSYPCTYTSGTNYVCPPRKTIKTYVVESTYEVKMRNLDKVGSLITGVAGAGVNQIGSLRFTVDDAVFEKLQKEARDEAISKAREEAKKLSRSLSVRLGDLVSFNENGSFPIYNNFGYGKGGSAMLEAAAPLPVVTPGESEITANVTLTYEIR</sequence>
<dbReference type="AlphaFoldDB" id="A0A1F5XF67"/>
<dbReference type="Pfam" id="PF04402">
    <property type="entry name" value="SIMPL"/>
    <property type="match status" value="1"/>
</dbReference>